<dbReference type="SMART" id="SM00467">
    <property type="entry name" value="GS"/>
    <property type="match status" value="1"/>
</dbReference>
<evidence type="ECO:0000256" key="3">
    <source>
        <dbReference type="ARBA" id="ARBA00022527"/>
    </source>
</evidence>
<dbReference type="EC" id="2.7.11.30" evidence="14"/>
<keyword evidence="14" id="KW-0460">Magnesium</keyword>
<dbReference type="GO" id="GO:0046872">
    <property type="term" value="F:metal ion binding"/>
    <property type="evidence" value="ECO:0007669"/>
    <property type="project" value="UniProtKB-KW"/>
</dbReference>
<dbReference type="InterPro" id="IPR011009">
    <property type="entry name" value="Kinase-like_dom_sf"/>
</dbReference>
<reference evidence="17" key="1">
    <citation type="journal article" date="1999" name="FEBS Lett.">
        <title>Multiple TGF-beta receptor related genes in sponge and ancient gene duplications before the parazoan-eumetazoan split.</title>
        <authorList>
            <person name="Suga H."/>
            <person name="Ono K."/>
            <person name="Miyata T."/>
        </authorList>
    </citation>
    <scope>NUCLEOTIDE SEQUENCE</scope>
</reference>
<dbReference type="Pfam" id="PF07714">
    <property type="entry name" value="PK_Tyr_Ser-Thr"/>
    <property type="match status" value="1"/>
</dbReference>
<dbReference type="PROSITE" id="PS50011">
    <property type="entry name" value="PROTEIN_KINASE_DOM"/>
    <property type="match status" value="1"/>
</dbReference>
<name>Q9UAG5_9METZ</name>
<keyword evidence="7 13" id="KW-0547">Nucleotide-binding</keyword>
<dbReference type="InterPro" id="IPR017441">
    <property type="entry name" value="Protein_kinase_ATP_BS"/>
</dbReference>
<dbReference type="PROSITE" id="PS00107">
    <property type="entry name" value="PROTEIN_KINASE_ATP"/>
    <property type="match status" value="1"/>
</dbReference>
<proteinExistence type="evidence at transcript level"/>
<keyword evidence="4 14" id="KW-0808">Transferase</keyword>
<keyword evidence="12 14" id="KW-0675">Receptor</keyword>
<dbReference type="PRINTS" id="PR00653">
    <property type="entry name" value="ACTIVIN2R"/>
</dbReference>
<dbReference type="Gene3D" id="3.30.200.20">
    <property type="entry name" value="Phosphorylase Kinase, domain 1"/>
    <property type="match status" value="1"/>
</dbReference>
<comment type="subcellular location">
    <subcellularLocation>
        <location evidence="1 14">Membrane</location>
        <topology evidence="1 14">Single-pass type I membrane protein</topology>
    </subcellularLocation>
</comment>
<keyword evidence="14" id="KW-0479">Metal-binding</keyword>
<dbReference type="PROSITE" id="PS00108">
    <property type="entry name" value="PROTEIN_KINASE_ST"/>
    <property type="match status" value="1"/>
</dbReference>
<evidence type="ECO:0000256" key="10">
    <source>
        <dbReference type="ARBA" id="ARBA00022989"/>
    </source>
</evidence>
<comment type="catalytic activity">
    <reaction evidence="14">
        <text>L-threonyl-[receptor-protein] + ATP = O-phospho-L-threonyl-[receptor-protein] + ADP + H(+)</text>
        <dbReference type="Rhea" id="RHEA:44880"/>
        <dbReference type="Rhea" id="RHEA-COMP:11024"/>
        <dbReference type="Rhea" id="RHEA-COMP:11025"/>
        <dbReference type="ChEBI" id="CHEBI:15378"/>
        <dbReference type="ChEBI" id="CHEBI:30013"/>
        <dbReference type="ChEBI" id="CHEBI:30616"/>
        <dbReference type="ChEBI" id="CHEBI:61977"/>
        <dbReference type="ChEBI" id="CHEBI:456216"/>
        <dbReference type="EC" id="2.7.11.30"/>
    </reaction>
</comment>
<evidence type="ECO:0000256" key="4">
    <source>
        <dbReference type="ARBA" id="ARBA00022679"/>
    </source>
</evidence>
<dbReference type="InterPro" id="IPR000719">
    <property type="entry name" value="Prot_kinase_dom"/>
</dbReference>
<evidence type="ECO:0000256" key="12">
    <source>
        <dbReference type="ARBA" id="ARBA00023170"/>
    </source>
</evidence>
<dbReference type="GO" id="GO:0004675">
    <property type="term" value="F:transmembrane receptor protein serine/threonine kinase activity"/>
    <property type="evidence" value="ECO:0007669"/>
    <property type="project" value="UniProtKB-EC"/>
</dbReference>
<dbReference type="CDD" id="cd14056">
    <property type="entry name" value="STKc_TGFbR_I"/>
    <property type="match status" value="1"/>
</dbReference>
<keyword evidence="9 13" id="KW-0067">ATP-binding</keyword>
<dbReference type="Gene3D" id="1.10.510.10">
    <property type="entry name" value="Transferase(Phosphotransferase) domain 1"/>
    <property type="match status" value="1"/>
</dbReference>
<evidence type="ECO:0000256" key="14">
    <source>
        <dbReference type="RuleBase" id="RU361271"/>
    </source>
</evidence>
<keyword evidence="11 14" id="KW-0472">Membrane</keyword>
<dbReference type="InterPro" id="IPR000333">
    <property type="entry name" value="TGFB_receptor"/>
</dbReference>
<keyword evidence="14" id="KW-0464">Manganese</keyword>
<evidence type="ECO:0000256" key="7">
    <source>
        <dbReference type="ARBA" id="ARBA00022741"/>
    </source>
</evidence>
<dbReference type="InterPro" id="IPR008271">
    <property type="entry name" value="Ser/Thr_kinase_AS"/>
</dbReference>
<keyword evidence="10 14" id="KW-1133">Transmembrane helix</keyword>
<dbReference type="PANTHER" id="PTHR23255:SF72">
    <property type="entry name" value="RECEPTOR PROTEIN SERINE_THREONINE KINASE"/>
    <property type="match status" value="1"/>
</dbReference>
<comment type="cofactor">
    <cofactor evidence="14">
        <name>Mg(2+)</name>
        <dbReference type="ChEBI" id="CHEBI:18420"/>
    </cofactor>
    <cofactor evidence="14">
        <name>Mn(2+)</name>
        <dbReference type="ChEBI" id="CHEBI:29035"/>
    </cofactor>
</comment>
<evidence type="ECO:0000256" key="1">
    <source>
        <dbReference type="ARBA" id="ARBA00004479"/>
    </source>
</evidence>
<evidence type="ECO:0000256" key="2">
    <source>
        <dbReference type="ARBA" id="ARBA00009605"/>
    </source>
</evidence>
<dbReference type="AlphaFoldDB" id="Q9UAG5"/>
<keyword evidence="3 14" id="KW-0723">Serine/threonine-protein kinase</keyword>
<feature type="domain" description="GS" evidence="16">
    <location>
        <begin position="206"/>
        <end position="235"/>
    </location>
</feature>
<evidence type="ECO:0000259" key="15">
    <source>
        <dbReference type="PROSITE" id="PS50011"/>
    </source>
</evidence>
<comment type="similarity">
    <text evidence="2 14">Belongs to the protein kinase superfamily. TKL Ser/Thr protein kinase family. TGFB receptor subfamily.</text>
</comment>
<keyword evidence="8 14" id="KW-0418">Kinase</keyword>
<dbReference type="GO" id="GO:0071363">
    <property type="term" value="P:cellular response to growth factor stimulus"/>
    <property type="evidence" value="ECO:0007669"/>
    <property type="project" value="TreeGrafter"/>
</dbReference>
<evidence type="ECO:0000259" key="16">
    <source>
        <dbReference type="PROSITE" id="PS51256"/>
    </source>
</evidence>
<evidence type="ECO:0000256" key="6">
    <source>
        <dbReference type="ARBA" id="ARBA00022729"/>
    </source>
</evidence>
<evidence type="ECO:0000256" key="13">
    <source>
        <dbReference type="PROSITE-ProRule" id="PRU10141"/>
    </source>
</evidence>
<evidence type="ECO:0000256" key="9">
    <source>
        <dbReference type="ARBA" id="ARBA00022840"/>
    </source>
</evidence>
<dbReference type="GO" id="GO:0005524">
    <property type="term" value="F:ATP binding"/>
    <property type="evidence" value="ECO:0007669"/>
    <property type="project" value="UniProtKB-UniRule"/>
</dbReference>
<feature type="domain" description="Protein kinase" evidence="15">
    <location>
        <begin position="237"/>
        <end position="545"/>
    </location>
</feature>
<evidence type="ECO:0000256" key="11">
    <source>
        <dbReference type="ARBA" id="ARBA00023136"/>
    </source>
</evidence>
<evidence type="ECO:0000313" key="17">
    <source>
        <dbReference type="EMBL" id="BAA82601.1"/>
    </source>
</evidence>
<keyword evidence="5 14" id="KW-0812">Transmembrane</keyword>
<feature type="transmembrane region" description="Helical" evidence="14">
    <location>
        <begin position="175"/>
        <end position="199"/>
    </location>
</feature>
<dbReference type="GO" id="GO:0070724">
    <property type="term" value="C:BMP receptor complex"/>
    <property type="evidence" value="ECO:0007669"/>
    <property type="project" value="TreeGrafter"/>
</dbReference>
<dbReference type="PROSITE" id="PS51256">
    <property type="entry name" value="GS"/>
    <property type="match status" value="1"/>
</dbReference>
<organism evidence="17">
    <name type="scientific">Ephydatia fluviatilis</name>
    <dbReference type="NCBI Taxonomy" id="31330"/>
    <lineage>
        <taxon>Eukaryota</taxon>
        <taxon>Metazoa</taxon>
        <taxon>Porifera</taxon>
        <taxon>Demospongiae</taxon>
        <taxon>Heteroscleromorpha</taxon>
        <taxon>Spongillida</taxon>
        <taxon>Spongillidae</taxon>
        <taxon>Ephydatia</taxon>
    </lineage>
</organism>
<protein>
    <recommendedName>
        <fullName evidence="14">Serine/threonine-protein kinase receptor</fullName>
        <ecNumber evidence="14">2.7.11.30</ecNumber>
    </recommendedName>
</protein>
<dbReference type="SUPFAM" id="SSF56112">
    <property type="entry name" value="Protein kinase-like (PK-like)"/>
    <property type="match status" value="1"/>
</dbReference>
<dbReference type="Pfam" id="PF08515">
    <property type="entry name" value="TGF_beta_GS"/>
    <property type="match status" value="1"/>
</dbReference>
<accession>Q9UAG5</accession>
<feature type="binding site" evidence="13">
    <location>
        <position position="264"/>
    </location>
    <ligand>
        <name>ATP</name>
        <dbReference type="ChEBI" id="CHEBI:30616"/>
    </ligand>
</feature>
<evidence type="ECO:0000256" key="5">
    <source>
        <dbReference type="ARBA" id="ARBA00022692"/>
    </source>
</evidence>
<sequence length="551" mass="61293">MKTLLKRTQRWSYRNETNEWRCGDGLHASNLSQGLANLQMRHELLARNRRSLTECNRTTASCQGAGTCALSATLSGNGFVKLNWFCLSGAPDRWFVTKSLCHGRHGAKVEYLCCSNYSMCNADLNTTLVANVHPTLSDQCSLKYVTDGGGGMNNITALPVPTQLSNSSNSVSLHYVVPTAITSFLITLLILLALVLIYIRVKRRAPTVVDMAVDTITSGSGSGKPYLTKRTFSRRVSLLDITLGQGRFGKVSLGRYQKDYVAVKRFPSAEMDSWHHETLVFDLCMHHDAIVGFVAADTYCLDGNNEYWLVTCFHPHGSLYSFLRTCESEREVGGAGGGRVLSVADLLRMASTACSGLAHLHTPLMGYKGKPPIAHRDIKSANILVKGDLTCCLADMGLAFVGRSQPTAPSVDHEVGTTRYMSPEILSSQRHPSMDMQHQVSHYIWSDIYSMALVICEMCRRTVIEEGHCDPCALPYEGMVPSDPSVQDMKKVVCSMKERPPISERWNSNPVLVRMVNLMQECWRENPHARLSSVYLKYEMNKLYIHVCETN</sequence>
<keyword evidence="6" id="KW-0732">Signal</keyword>
<dbReference type="InterPro" id="IPR001245">
    <property type="entry name" value="Ser-Thr/Tyr_kinase_cat_dom"/>
</dbReference>
<dbReference type="InterPro" id="IPR003605">
    <property type="entry name" value="GS_dom"/>
</dbReference>
<dbReference type="EMBL" id="AB026824">
    <property type="protein sequence ID" value="BAA82601.1"/>
    <property type="molecule type" value="mRNA"/>
</dbReference>
<evidence type="ECO:0000256" key="8">
    <source>
        <dbReference type="ARBA" id="ARBA00022777"/>
    </source>
</evidence>
<dbReference type="SMART" id="SM00220">
    <property type="entry name" value="S_TKc"/>
    <property type="match status" value="1"/>
</dbReference>
<dbReference type="PANTHER" id="PTHR23255">
    <property type="entry name" value="TRANSFORMING GROWTH FACTOR-BETA RECEPTOR TYPE I AND II"/>
    <property type="match status" value="1"/>
</dbReference>